<dbReference type="GO" id="GO:0016301">
    <property type="term" value="F:kinase activity"/>
    <property type="evidence" value="ECO:0007669"/>
    <property type="project" value="UniProtKB-KW"/>
</dbReference>
<dbReference type="InterPro" id="IPR000792">
    <property type="entry name" value="Tscrpt_reg_LuxR_C"/>
</dbReference>
<dbReference type="EMBL" id="KU881767">
    <property type="protein sequence ID" value="AMP46609.1"/>
    <property type="molecule type" value="Genomic_DNA"/>
</dbReference>
<dbReference type="Pfam" id="PF00196">
    <property type="entry name" value="GerE"/>
    <property type="match status" value="1"/>
</dbReference>
<dbReference type="InterPro" id="IPR036388">
    <property type="entry name" value="WH-like_DNA-bd_sf"/>
</dbReference>
<dbReference type="Gene3D" id="1.10.10.10">
    <property type="entry name" value="Winged helix-like DNA-binding domain superfamily/Winged helix DNA-binding domain"/>
    <property type="match status" value="1"/>
</dbReference>
<evidence type="ECO:0000256" key="3">
    <source>
        <dbReference type="ARBA" id="ARBA00023163"/>
    </source>
</evidence>
<keyword evidence="5" id="KW-0418">Kinase</keyword>
<evidence type="ECO:0000259" key="4">
    <source>
        <dbReference type="PROSITE" id="PS50043"/>
    </source>
</evidence>
<dbReference type="PANTHER" id="PTHR44688:SF16">
    <property type="entry name" value="DNA-BINDING TRANSCRIPTIONAL ACTIVATOR DEVR_DOSR"/>
    <property type="match status" value="1"/>
</dbReference>
<feature type="domain" description="HTH luxR-type" evidence="4">
    <location>
        <begin position="139"/>
        <end position="204"/>
    </location>
</feature>
<evidence type="ECO:0000313" key="5">
    <source>
        <dbReference type="EMBL" id="AMP46609.1"/>
    </source>
</evidence>
<evidence type="ECO:0000256" key="1">
    <source>
        <dbReference type="ARBA" id="ARBA00023015"/>
    </source>
</evidence>
<keyword evidence="5" id="KW-0808">Transferase</keyword>
<dbReference type="AlphaFoldDB" id="A0A142C6V7"/>
<accession>A0A142C6V7</accession>
<proteinExistence type="predicted"/>
<dbReference type="RefSeq" id="WP_392844216.1">
    <property type="nucleotide sequence ID" value="NZ_JBICZM010000009.1"/>
</dbReference>
<protein>
    <submittedName>
        <fullName evidence="5">Putative histidine kinase</fullName>
    </submittedName>
</protein>
<reference evidence="5" key="2">
    <citation type="submission" date="2016-03" db="EMBL/GenBank/DDBJ databases">
        <authorList>
            <person name="Ploux O."/>
        </authorList>
    </citation>
    <scope>NUCLEOTIDE SEQUENCE</scope>
    <source>
        <strain evidence="5">ATCC 13382</strain>
    </source>
</reference>
<evidence type="ECO:0000256" key="2">
    <source>
        <dbReference type="ARBA" id="ARBA00023125"/>
    </source>
</evidence>
<dbReference type="SUPFAM" id="SSF46894">
    <property type="entry name" value="C-terminal effector domain of the bipartite response regulators"/>
    <property type="match status" value="1"/>
</dbReference>
<name>A0A142C6V7_9ACTN</name>
<reference evidence="5" key="1">
    <citation type="journal article" date="2015" name="ChemBioChem">
        <title>Biosynthesis of the Fluorinated Natural Product Nucleocidin in Streptomyces calvus Is Dependent on the bldA-Specified Leu-tRNA(UUA) Molecule.</title>
        <authorList>
            <person name="Zhu X.M."/>
            <person name="Hackl S."/>
            <person name="Thaker M.N."/>
            <person name="Kalan L."/>
            <person name="Weber C."/>
            <person name="Urgast D.S."/>
            <person name="Krupp E.M."/>
            <person name="Brewer A."/>
            <person name="Vanner S."/>
            <person name="Szawiola A."/>
            <person name="Yim G."/>
            <person name="Feldmann J."/>
            <person name="Bechthold A."/>
            <person name="Wright G.D."/>
            <person name="Zechel D.L."/>
        </authorList>
    </citation>
    <scope>NUCLEOTIDE SEQUENCE</scope>
    <source>
        <strain evidence="5">ATCC 13382</strain>
    </source>
</reference>
<dbReference type="InterPro" id="IPR016032">
    <property type="entry name" value="Sig_transdc_resp-reg_C-effctor"/>
</dbReference>
<dbReference type="PROSITE" id="PS50043">
    <property type="entry name" value="HTH_LUXR_2"/>
    <property type="match status" value="1"/>
</dbReference>
<dbReference type="GO" id="GO:0003677">
    <property type="term" value="F:DNA binding"/>
    <property type="evidence" value="ECO:0007669"/>
    <property type="project" value="UniProtKB-KW"/>
</dbReference>
<keyword evidence="2" id="KW-0238">DNA-binding</keyword>
<dbReference type="PRINTS" id="PR00038">
    <property type="entry name" value="HTHLUXR"/>
</dbReference>
<dbReference type="GO" id="GO:0006355">
    <property type="term" value="P:regulation of DNA-templated transcription"/>
    <property type="evidence" value="ECO:0007669"/>
    <property type="project" value="InterPro"/>
</dbReference>
<organism evidence="5">
    <name type="scientific">Streptomyces calvus</name>
    <dbReference type="NCBI Taxonomy" id="67282"/>
    <lineage>
        <taxon>Bacteria</taxon>
        <taxon>Bacillati</taxon>
        <taxon>Actinomycetota</taxon>
        <taxon>Actinomycetes</taxon>
        <taxon>Kitasatosporales</taxon>
        <taxon>Streptomycetaceae</taxon>
        <taxon>Streptomyces</taxon>
    </lineage>
</organism>
<dbReference type="CDD" id="cd06170">
    <property type="entry name" value="LuxR_C_like"/>
    <property type="match status" value="1"/>
</dbReference>
<dbReference type="SMART" id="SM00421">
    <property type="entry name" value="HTH_LUXR"/>
    <property type="match status" value="1"/>
</dbReference>
<dbReference type="PANTHER" id="PTHR44688">
    <property type="entry name" value="DNA-BINDING TRANSCRIPTIONAL ACTIVATOR DEVR_DOSR"/>
    <property type="match status" value="1"/>
</dbReference>
<keyword evidence="3" id="KW-0804">Transcription</keyword>
<keyword evidence="1" id="KW-0805">Transcription regulation</keyword>
<sequence>MDGGQLNVLWLAHSELAFYGIPALLRQVPSVSGHVVCADAAAAQQNLAGGYFDVCVLPLSAYGPSLGRLARTGAARLVLTLSDTAVLHPGMAHGRSVDAWLLEQCITLDVLRDTFRQLALPTAGVATPLRADAADAVSRPRRNGRLTARELSVLRLLVQGLTNQQIARALGISVHGVKRHLSNLMLKFDCSNRTEVALAALRIWE</sequence>